<proteinExistence type="predicted"/>
<accession>A0ABQ1FGR7</accession>
<evidence type="ECO:0000256" key="1">
    <source>
        <dbReference type="SAM" id="Phobius"/>
    </source>
</evidence>
<comment type="caution">
    <text evidence="2">The sequence shown here is derived from an EMBL/GenBank/DDBJ whole genome shotgun (WGS) entry which is preliminary data.</text>
</comment>
<reference evidence="3" key="1">
    <citation type="journal article" date="2019" name="Int. J. Syst. Evol. Microbiol.">
        <title>The Global Catalogue of Microorganisms (GCM) 10K type strain sequencing project: providing services to taxonomists for standard genome sequencing and annotation.</title>
        <authorList>
            <consortium name="The Broad Institute Genomics Platform"/>
            <consortium name="The Broad Institute Genome Sequencing Center for Infectious Disease"/>
            <person name="Wu L."/>
            <person name="Ma J."/>
        </authorList>
    </citation>
    <scope>NUCLEOTIDE SEQUENCE [LARGE SCALE GENOMIC DNA]</scope>
    <source>
        <strain evidence="3">CGMCC 1.15043</strain>
    </source>
</reference>
<dbReference type="RefSeq" id="WP_189019828.1">
    <property type="nucleotide sequence ID" value="NZ_BMHE01000062.1"/>
</dbReference>
<gene>
    <name evidence="2" type="ORF">GCM10008018_65540</name>
</gene>
<organism evidence="2 3">
    <name type="scientific">Paenibacillus marchantiophytorum</name>
    <dbReference type="NCBI Taxonomy" id="1619310"/>
    <lineage>
        <taxon>Bacteria</taxon>
        <taxon>Bacillati</taxon>
        <taxon>Bacillota</taxon>
        <taxon>Bacilli</taxon>
        <taxon>Bacillales</taxon>
        <taxon>Paenibacillaceae</taxon>
        <taxon>Paenibacillus</taxon>
    </lineage>
</organism>
<sequence length="100" mass="11416">MTPRQQEDHRLTQYLNKLLDEMPLGEPSSHLTDRIMRGIQEEDRVSLVPKTPMRQQAYWINSSIAIAATIVLIQSGIIGKIMNIDTGIMQLTTFIQHLSQ</sequence>
<evidence type="ECO:0000313" key="3">
    <source>
        <dbReference type="Proteomes" id="UP000615455"/>
    </source>
</evidence>
<name>A0ABQ1FGR7_9BACL</name>
<feature type="transmembrane region" description="Helical" evidence="1">
    <location>
        <begin position="58"/>
        <end position="79"/>
    </location>
</feature>
<keyword evidence="1" id="KW-0812">Transmembrane</keyword>
<evidence type="ECO:0000313" key="2">
    <source>
        <dbReference type="EMBL" id="GGA11269.1"/>
    </source>
</evidence>
<dbReference type="EMBL" id="BMHE01000062">
    <property type="protein sequence ID" value="GGA11269.1"/>
    <property type="molecule type" value="Genomic_DNA"/>
</dbReference>
<dbReference type="Proteomes" id="UP000615455">
    <property type="component" value="Unassembled WGS sequence"/>
</dbReference>
<keyword evidence="1" id="KW-1133">Transmembrane helix</keyword>
<protein>
    <submittedName>
        <fullName evidence="2">Uncharacterized protein</fullName>
    </submittedName>
</protein>
<keyword evidence="3" id="KW-1185">Reference proteome</keyword>
<keyword evidence="1" id="KW-0472">Membrane</keyword>